<dbReference type="KEGG" id="mgin:FRZ54_16240"/>
<dbReference type="InterPro" id="IPR029068">
    <property type="entry name" value="Glyas_Bleomycin-R_OHBP_Dase"/>
</dbReference>
<dbReference type="Pfam" id="PF00903">
    <property type="entry name" value="Glyoxalase"/>
    <property type="match status" value="2"/>
</dbReference>
<evidence type="ECO:0000256" key="6">
    <source>
        <dbReference type="ARBA" id="ARBA00023136"/>
    </source>
</evidence>
<feature type="transmembrane region" description="Helical" evidence="7">
    <location>
        <begin position="205"/>
        <end position="225"/>
    </location>
</feature>
<dbReference type="Gene3D" id="1.20.1080.10">
    <property type="entry name" value="Glycerol uptake facilitator protein"/>
    <property type="match status" value="1"/>
</dbReference>
<dbReference type="GO" id="GO:0015267">
    <property type="term" value="F:channel activity"/>
    <property type="evidence" value="ECO:0007669"/>
    <property type="project" value="InterPro"/>
</dbReference>
<dbReference type="InterPro" id="IPR004360">
    <property type="entry name" value="Glyas_Fos-R_dOase_dom"/>
</dbReference>
<dbReference type="OrthoDB" id="375220at2"/>
<comment type="subcellular location">
    <subcellularLocation>
        <location evidence="1">Membrane</location>
        <topology evidence="1">Multi-pass membrane protein</topology>
    </subcellularLocation>
</comment>
<dbReference type="PANTHER" id="PTHR43048">
    <property type="entry name" value="METHYLMALONYL-COA EPIMERASE"/>
    <property type="match status" value="1"/>
</dbReference>
<keyword evidence="2" id="KW-0813">Transport</keyword>
<dbReference type="Proteomes" id="UP000321479">
    <property type="component" value="Chromosome"/>
</dbReference>
<dbReference type="InterPro" id="IPR000425">
    <property type="entry name" value="MIP"/>
</dbReference>
<dbReference type="GO" id="GO:0046491">
    <property type="term" value="P:L-methylmalonyl-CoA metabolic process"/>
    <property type="evidence" value="ECO:0007669"/>
    <property type="project" value="TreeGrafter"/>
</dbReference>
<dbReference type="InterPro" id="IPR051785">
    <property type="entry name" value="MMCE/EMCE_epimerase"/>
</dbReference>
<dbReference type="GO" id="GO:0046872">
    <property type="term" value="F:metal ion binding"/>
    <property type="evidence" value="ECO:0007669"/>
    <property type="project" value="UniProtKB-KW"/>
</dbReference>
<feature type="transmembrane region" description="Helical" evidence="7">
    <location>
        <begin position="166"/>
        <end position="185"/>
    </location>
</feature>
<dbReference type="CDD" id="cd06587">
    <property type="entry name" value="VOC"/>
    <property type="match status" value="2"/>
</dbReference>
<dbReference type="PROSITE" id="PS00934">
    <property type="entry name" value="GLYOXALASE_I_1"/>
    <property type="match status" value="1"/>
</dbReference>
<evidence type="ECO:0000259" key="8">
    <source>
        <dbReference type="PROSITE" id="PS51819"/>
    </source>
</evidence>
<evidence type="ECO:0000256" key="7">
    <source>
        <dbReference type="SAM" id="Phobius"/>
    </source>
</evidence>
<dbReference type="SUPFAM" id="SSF81338">
    <property type="entry name" value="Aquaporin-like"/>
    <property type="match status" value="1"/>
</dbReference>
<keyword evidence="3 7" id="KW-0812">Transmembrane</keyword>
<dbReference type="AlphaFoldDB" id="A0A5B8UYH3"/>
<dbReference type="InterPro" id="IPR018146">
    <property type="entry name" value="Glyoxalase_1_CS"/>
</dbReference>
<feature type="domain" description="VOC" evidence="8">
    <location>
        <begin position="417"/>
        <end position="555"/>
    </location>
</feature>
<keyword evidence="5 7" id="KW-1133">Transmembrane helix</keyword>
<name>A0A5B8UYH3_9SPHI</name>
<dbReference type="Pfam" id="PF00230">
    <property type="entry name" value="MIP"/>
    <property type="match status" value="1"/>
</dbReference>
<dbReference type="RefSeq" id="WP_147032632.1">
    <property type="nucleotide sequence ID" value="NZ_CP042436.1"/>
</dbReference>
<feature type="transmembrane region" description="Helical" evidence="7">
    <location>
        <begin position="237"/>
        <end position="257"/>
    </location>
</feature>
<dbReference type="PANTHER" id="PTHR43048:SF3">
    <property type="entry name" value="METHYLMALONYL-COA EPIMERASE, MITOCHONDRIAL"/>
    <property type="match status" value="1"/>
</dbReference>
<dbReference type="InterPro" id="IPR023271">
    <property type="entry name" value="Aquaporin-like"/>
</dbReference>
<organism evidence="9 10">
    <name type="scientific">Mucilaginibacter ginsenosidivorans</name>
    <dbReference type="NCBI Taxonomy" id="398053"/>
    <lineage>
        <taxon>Bacteria</taxon>
        <taxon>Pseudomonadati</taxon>
        <taxon>Bacteroidota</taxon>
        <taxon>Sphingobacteriia</taxon>
        <taxon>Sphingobacteriales</taxon>
        <taxon>Sphingobacteriaceae</taxon>
        <taxon>Mucilaginibacter</taxon>
    </lineage>
</organism>
<evidence type="ECO:0000313" key="10">
    <source>
        <dbReference type="Proteomes" id="UP000321479"/>
    </source>
</evidence>
<evidence type="ECO:0000256" key="3">
    <source>
        <dbReference type="ARBA" id="ARBA00022692"/>
    </source>
</evidence>
<evidence type="ECO:0000256" key="4">
    <source>
        <dbReference type="ARBA" id="ARBA00022723"/>
    </source>
</evidence>
<keyword evidence="10" id="KW-1185">Reference proteome</keyword>
<evidence type="ECO:0000256" key="1">
    <source>
        <dbReference type="ARBA" id="ARBA00004141"/>
    </source>
</evidence>
<dbReference type="Gene3D" id="3.10.180.10">
    <property type="entry name" value="2,3-Dihydroxybiphenyl 1,2-Dioxygenase, domain 1"/>
    <property type="match status" value="2"/>
</dbReference>
<evidence type="ECO:0000256" key="2">
    <source>
        <dbReference type="ARBA" id="ARBA00022448"/>
    </source>
</evidence>
<proteinExistence type="predicted"/>
<dbReference type="PROSITE" id="PS51257">
    <property type="entry name" value="PROKAR_LIPOPROTEIN"/>
    <property type="match status" value="1"/>
</dbReference>
<dbReference type="GO" id="GO:0004493">
    <property type="term" value="F:methylmalonyl-CoA epimerase activity"/>
    <property type="evidence" value="ECO:0007669"/>
    <property type="project" value="TreeGrafter"/>
</dbReference>
<dbReference type="InterPro" id="IPR022357">
    <property type="entry name" value="MIP_CS"/>
</dbReference>
<sequence length="555" mass="61720">MKLKLYIMEAVGLAIFMASACFFSAMFDSPHSAWHYAISNAMLRHVINGFAMGLTALLIFYSPITAPSGSHINPAVTLAFLRVNRINQTDAVCYIVFQIAGGTLMVYLMAWLLGNALTASPVDYVVTRPGGSEMNAFIAEFIMGFIMMTMVLNVSSSHKYGKYTRIIAACFVTTYVIVGGPVSGFGMNPARSLASAIPSGIYTSFWIYIIIPIVSMLAAAELFLYQTKRKLNMKRSFKYHWLILIVPALFFSTAGFGQAKRVEAVGMTVENMERSVNFYNKVLAFEKISENRSEVNAEGSYTRTVRMKLGDEMIELTEYNPSAGRPVPADMKSNDVYFQHIAIVVSDMDKAYAVLKKNMASQISKMPETIPLSNAAAAGIRAFYFHDPDHHDLELIYFPQGKGQPKWQNTNGKLFLGIDHTAIGITSTEKSLNFYKNLLGFDRKGDSWNKGMEQMDLSNVKGASLHITGLRAEGGPGVEFLQYLVPGPGKPFPKDTKVNDIWYWQITVVADKIGNLYKKLDDAHSHFIKRIVAGDKGMKYFIVKDPDGHALRITE</sequence>
<dbReference type="GO" id="GO:0016020">
    <property type="term" value="C:membrane"/>
    <property type="evidence" value="ECO:0007669"/>
    <property type="project" value="UniProtKB-SubCell"/>
</dbReference>
<accession>A0A5B8UYH3</accession>
<gene>
    <name evidence="9" type="ORF">FRZ54_16240</name>
</gene>
<dbReference type="SUPFAM" id="SSF54593">
    <property type="entry name" value="Glyoxalase/Bleomycin resistance protein/Dihydroxybiphenyl dioxygenase"/>
    <property type="match status" value="2"/>
</dbReference>
<dbReference type="EMBL" id="CP042436">
    <property type="protein sequence ID" value="QEC64059.1"/>
    <property type="molecule type" value="Genomic_DNA"/>
</dbReference>
<dbReference type="PROSITE" id="PS51819">
    <property type="entry name" value="VOC"/>
    <property type="match status" value="2"/>
</dbReference>
<keyword evidence="4" id="KW-0479">Metal-binding</keyword>
<evidence type="ECO:0000256" key="5">
    <source>
        <dbReference type="ARBA" id="ARBA00022989"/>
    </source>
</evidence>
<feature type="domain" description="VOC" evidence="8">
    <location>
        <begin position="261"/>
        <end position="398"/>
    </location>
</feature>
<keyword evidence="6 7" id="KW-0472">Membrane</keyword>
<dbReference type="InterPro" id="IPR037523">
    <property type="entry name" value="VOC_core"/>
</dbReference>
<evidence type="ECO:0000313" key="9">
    <source>
        <dbReference type="EMBL" id="QEC64059.1"/>
    </source>
</evidence>
<dbReference type="PRINTS" id="PR00783">
    <property type="entry name" value="MINTRINSICP"/>
</dbReference>
<feature type="transmembrane region" description="Helical" evidence="7">
    <location>
        <begin position="91"/>
        <end position="114"/>
    </location>
</feature>
<protein>
    <recommendedName>
        <fullName evidence="8">VOC domain-containing protein</fullName>
    </recommendedName>
</protein>
<feature type="transmembrane region" description="Helical" evidence="7">
    <location>
        <begin position="46"/>
        <end position="64"/>
    </location>
</feature>
<feature type="transmembrane region" description="Helical" evidence="7">
    <location>
        <begin position="134"/>
        <end position="154"/>
    </location>
</feature>
<feature type="transmembrane region" description="Helical" evidence="7">
    <location>
        <begin position="7"/>
        <end position="26"/>
    </location>
</feature>
<dbReference type="GO" id="GO:0004462">
    <property type="term" value="F:lactoylglutathione lyase activity"/>
    <property type="evidence" value="ECO:0007669"/>
    <property type="project" value="InterPro"/>
</dbReference>
<dbReference type="PROSITE" id="PS00221">
    <property type="entry name" value="MIP"/>
    <property type="match status" value="1"/>
</dbReference>
<reference evidence="9 10" key="1">
    <citation type="journal article" date="2017" name="Curr. Microbiol.">
        <title>Mucilaginibacter ginsenosidivorans sp. nov., Isolated from Soil of Ginseng Field.</title>
        <authorList>
            <person name="Kim M.M."/>
            <person name="Siddiqi M.Z."/>
            <person name="Im W.T."/>
        </authorList>
    </citation>
    <scope>NUCLEOTIDE SEQUENCE [LARGE SCALE GENOMIC DNA]</scope>
    <source>
        <strain evidence="9 10">Gsoil 3017</strain>
    </source>
</reference>